<evidence type="ECO:0000259" key="4">
    <source>
        <dbReference type="Pfam" id="PF07732"/>
    </source>
</evidence>
<dbReference type="SUPFAM" id="SSF49503">
    <property type="entry name" value="Cupredoxins"/>
    <property type="match status" value="3"/>
</dbReference>
<proteinExistence type="inferred from homology"/>
<dbReference type="GO" id="GO:0005507">
    <property type="term" value="F:copper ion binding"/>
    <property type="evidence" value="ECO:0007669"/>
    <property type="project" value="InterPro"/>
</dbReference>
<protein>
    <submittedName>
        <fullName evidence="5">Spore coat protein A</fullName>
    </submittedName>
</protein>
<dbReference type="CDD" id="cd13844">
    <property type="entry name" value="CuRO_1_BOD_CotA_like"/>
    <property type="match status" value="1"/>
</dbReference>
<evidence type="ECO:0000313" key="5">
    <source>
        <dbReference type="EMBL" id="OXR46458.1"/>
    </source>
</evidence>
<keyword evidence="5" id="KW-0167">Capsid protein</keyword>
<dbReference type="Pfam" id="PF07731">
    <property type="entry name" value="Cu-oxidase_2"/>
    <property type="match status" value="1"/>
</dbReference>
<dbReference type="GO" id="GO:0016491">
    <property type="term" value="F:oxidoreductase activity"/>
    <property type="evidence" value="ECO:0007669"/>
    <property type="project" value="InterPro"/>
</dbReference>
<keyword evidence="5" id="KW-0946">Virion</keyword>
<dbReference type="AlphaFoldDB" id="A0A231HC82"/>
<feature type="signal peptide" evidence="2">
    <location>
        <begin position="1"/>
        <end position="31"/>
    </location>
</feature>
<dbReference type="PANTHER" id="PTHR48267">
    <property type="entry name" value="CUPREDOXIN SUPERFAMILY PROTEIN"/>
    <property type="match status" value="1"/>
</dbReference>
<sequence length="597" mass="65699">MYRPIGRRAVLRGLGAGLTAAMAGRAATATADPAPGGFESPLIFHSPPMRPFVDELPRPPVVTGSHLDLVAYTTSHRFHRDMPAVPAFGYNDQTYLGPTVEHEAGRPLTVRFHNRLGDHPFAGDIDTTLHGVPESYRTTVPASLHLHGGVTPPASDGHPERLVVPGQHLDHDFPLRQSAGHLWYHDHVMGITRANVYAGLTGMMLLRDEFDTGAPDNPLGLPAGEFEIPLVLQEKLFNPDGRQSLRSTAVVPPGSWEGGAVGDVGVVNGVVWPQLPVARGLYRFRAINAASFSTWNLFFGNRMRFWVIGNDHGLLDAPVPVRNLRLAPAERIDLLVDFADLAPGETVDLCNDEQPVFQAAILGEVAMPVFCRFRAEDRTGWRGPVPQTLRGGPRQPAVLPPVRVPALSRTLTISQPYELRVPPAIMSLNNLRYSDPDIDMPRQGTTEVWNIVNITPDPHPIHIHLVDFRILSRTPLRTVDYQLAHPQPPIGIRWTPDPEGFLAGPAQPPAPWESGRKDVVRVDGGTVTRIVVRFPTADELGFDPDASFPRIGPPMPGAAHSAEHAAHQDSDLRGFVWHCHLLDHEDHDMMLRFRTVR</sequence>
<reference evidence="5 6" key="1">
    <citation type="submission" date="2017-07" db="EMBL/GenBank/DDBJ databases">
        <title>First draft Genome Sequence of Nocardia cerradoensis isolated from human infection.</title>
        <authorList>
            <person name="Carrasco G."/>
        </authorList>
    </citation>
    <scope>NUCLEOTIDE SEQUENCE [LARGE SCALE GENOMIC DNA]</scope>
    <source>
        <strain evidence="5 6">CNM20130759</strain>
    </source>
</reference>
<feature type="domain" description="Plastocyanin-like" evidence="3">
    <location>
        <begin position="430"/>
        <end position="533"/>
    </location>
</feature>
<dbReference type="InterPro" id="IPR011707">
    <property type="entry name" value="Cu-oxidase-like_N"/>
</dbReference>
<dbReference type="PROSITE" id="PS51318">
    <property type="entry name" value="TAT"/>
    <property type="match status" value="1"/>
</dbReference>
<evidence type="ECO:0000256" key="2">
    <source>
        <dbReference type="SAM" id="SignalP"/>
    </source>
</evidence>
<organism evidence="5 6">
    <name type="scientific">Nocardia cerradoensis</name>
    <dbReference type="NCBI Taxonomy" id="85688"/>
    <lineage>
        <taxon>Bacteria</taxon>
        <taxon>Bacillati</taxon>
        <taxon>Actinomycetota</taxon>
        <taxon>Actinomycetes</taxon>
        <taxon>Mycobacteriales</taxon>
        <taxon>Nocardiaceae</taxon>
        <taxon>Nocardia</taxon>
    </lineage>
</organism>
<gene>
    <name evidence="5" type="primary">cotA</name>
    <name evidence="5" type="ORF">B7C42_01427</name>
</gene>
<feature type="domain" description="Plastocyanin-like" evidence="4">
    <location>
        <begin position="141"/>
        <end position="209"/>
    </location>
</feature>
<comment type="similarity">
    <text evidence="1">Belongs to the multicopper oxidase family.</text>
</comment>
<comment type="caution">
    <text evidence="5">The sequence shown here is derived from an EMBL/GenBank/DDBJ whole genome shotgun (WGS) entry which is preliminary data.</text>
</comment>
<evidence type="ECO:0000256" key="1">
    <source>
        <dbReference type="ARBA" id="ARBA00010609"/>
    </source>
</evidence>
<evidence type="ECO:0000313" key="6">
    <source>
        <dbReference type="Proteomes" id="UP000215506"/>
    </source>
</evidence>
<evidence type="ECO:0000259" key="3">
    <source>
        <dbReference type="Pfam" id="PF07731"/>
    </source>
</evidence>
<dbReference type="InterPro" id="IPR006311">
    <property type="entry name" value="TAT_signal"/>
</dbReference>
<keyword evidence="6" id="KW-1185">Reference proteome</keyword>
<dbReference type="Proteomes" id="UP000215506">
    <property type="component" value="Unassembled WGS sequence"/>
</dbReference>
<dbReference type="Pfam" id="PF07732">
    <property type="entry name" value="Cu-oxidase_3"/>
    <property type="match status" value="1"/>
</dbReference>
<dbReference type="InterPro" id="IPR045087">
    <property type="entry name" value="Cu-oxidase_fam"/>
</dbReference>
<dbReference type="InterPro" id="IPR008972">
    <property type="entry name" value="Cupredoxin"/>
</dbReference>
<name>A0A231HC82_9NOCA</name>
<dbReference type="RefSeq" id="WP_094024701.1">
    <property type="nucleotide sequence ID" value="NZ_NGAF01000002.1"/>
</dbReference>
<accession>A0A231HC82</accession>
<dbReference type="EMBL" id="NGAF01000002">
    <property type="protein sequence ID" value="OXR46458.1"/>
    <property type="molecule type" value="Genomic_DNA"/>
</dbReference>
<feature type="chain" id="PRO_5012149940" evidence="2">
    <location>
        <begin position="32"/>
        <end position="597"/>
    </location>
</feature>
<keyword evidence="2" id="KW-0732">Signal</keyword>
<dbReference type="InterPro" id="IPR011706">
    <property type="entry name" value="Cu-oxidase_C"/>
</dbReference>
<dbReference type="Gene3D" id="2.60.40.420">
    <property type="entry name" value="Cupredoxins - blue copper proteins"/>
    <property type="match status" value="3"/>
</dbReference>
<dbReference type="PANTHER" id="PTHR48267:SF1">
    <property type="entry name" value="BILIRUBIN OXIDASE"/>
    <property type="match status" value="1"/>
</dbReference>